<evidence type="ECO:0000256" key="1">
    <source>
        <dbReference type="SAM" id="MobiDB-lite"/>
    </source>
</evidence>
<gene>
    <name evidence="2" type="ORF">AMS68_001500</name>
</gene>
<protein>
    <submittedName>
        <fullName evidence="2">Uncharacterized protein</fullName>
    </submittedName>
</protein>
<feature type="compositionally biased region" description="Low complexity" evidence="1">
    <location>
        <begin position="142"/>
        <end position="151"/>
    </location>
</feature>
<sequence>MYSEDAIAKALRQTVRKAMRLDEDVTVNGVRARVAEELDLGEDFFKDNTTWKAKSKDIISSAFEENPNERRSAEPTGPARKRGKRQSSDTAIETEDNTEAERVDSPAVKAPKAAGRVQIKQKKPAESKDSLKKQQQSGSTIASDDSAADSAHPYVEPGDVQDDGDDSDMSVLIDEPPPRKRQSKKKASPAPKKRQKTSKNSGTPLSTEEEQIKTLQSQLVKCGVKKLWHRELAACETPQDKIKHLKEQIKEARELAADMESAKDYQKKWGADGDTGRGRRRRTTTKSLAIDEDSEEEAASPVVKAGAATGLVDFGDSGDSDW</sequence>
<feature type="compositionally biased region" description="Basic and acidic residues" evidence="1">
    <location>
        <begin position="123"/>
        <end position="132"/>
    </location>
</feature>
<dbReference type="Proteomes" id="UP000503462">
    <property type="component" value="Chromosome 1"/>
</dbReference>
<feature type="compositionally biased region" description="Basic residues" evidence="1">
    <location>
        <begin position="179"/>
        <end position="197"/>
    </location>
</feature>
<dbReference type="AlphaFoldDB" id="A0A6H0XMN5"/>
<feature type="region of interest" description="Disordered" evidence="1">
    <location>
        <begin position="259"/>
        <end position="322"/>
    </location>
</feature>
<organism evidence="2 3">
    <name type="scientific">Peltaster fructicola</name>
    <dbReference type="NCBI Taxonomy" id="286661"/>
    <lineage>
        <taxon>Eukaryota</taxon>
        <taxon>Fungi</taxon>
        <taxon>Dikarya</taxon>
        <taxon>Ascomycota</taxon>
        <taxon>Pezizomycotina</taxon>
        <taxon>Dothideomycetes</taxon>
        <taxon>Dothideomycetes incertae sedis</taxon>
        <taxon>Peltaster</taxon>
    </lineage>
</organism>
<evidence type="ECO:0000313" key="2">
    <source>
        <dbReference type="EMBL" id="QIW95982.1"/>
    </source>
</evidence>
<feature type="compositionally biased region" description="Basic and acidic residues" evidence="1">
    <location>
        <begin position="259"/>
        <end position="277"/>
    </location>
</feature>
<accession>A0A6H0XMN5</accession>
<keyword evidence="3" id="KW-1185">Reference proteome</keyword>
<feature type="region of interest" description="Disordered" evidence="1">
    <location>
        <begin position="60"/>
        <end position="211"/>
    </location>
</feature>
<name>A0A6H0XMN5_9PEZI</name>
<reference evidence="2 3" key="1">
    <citation type="journal article" date="2016" name="Sci. Rep.">
        <title>Peltaster fructicola genome reveals evolution from an invasive phytopathogen to an ectophytic parasite.</title>
        <authorList>
            <person name="Xu C."/>
            <person name="Chen H."/>
            <person name="Gleason M.L."/>
            <person name="Xu J.R."/>
            <person name="Liu H."/>
            <person name="Zhang R."/>
            <person name="Sun G."/>
        </authorList>
    </citation>
    <scope>NUCLEOTIDE SEQUENCE [LARGE SCALE GENOMIC DNA]</scope>
    <source>
        <strain evidence="2 3">LNHT1506</strain>
    </source>
</reference>
<feature type="compositionally biased region" description="Acidic residues" evidence="1">
    <location>
        <begin position="159"/>
        <end position="168"/>
    </location>
</feature>
<evidence type="ECO:0000313" key="3">
    <source>
        <dbReference type="Proteomes" id="UP000503462"/>
    </source>
</evidence>
<dbReference type="OrthoDB" id="552755at2759"/>
<dbReference type="EMBL" id="CP051139">
    <property type="protein sequence ID" value="QIW95982.1"/>
    <property type="molecule type" value="Genomic_DNA"/>
</dbReference>
<proteinExistence type="predicted"/>